<feature type="coiled-coil region" evidence="1">
    <location>
        <begin position="277"/>
        <end position="339"/>
    </location>
</feature>
<accession>A0A5B8MEC6</accession>
<evidence type="ECO:0000256" key="2">
    <source>
        <dbReference type="SAM" id="MobiDB-lite"/>
    </source>
</evidence>
<keyword evidence="1" id="KW-0175">Coiled coil</keyword>
<feature type="region of interest" description="Disordered" evidence="2">
    <location>
        <begin position="642"/>
        <end position="664"/>
    </location>
</feature>
<feature type="region of interest" description="Disordered" evidence="2">
    <location>
        <begin position="1"/>
        <end position="76"/>
    </location>
</feature>
<feature type="compositionally biased region" description="Basic and acidic residues" evidence="2">
    <location>
        <begin position="58"/>
        <end position="76"/>
    </location>
</feature>
<sequence>MKSSLDRVRSAYSARTSSEGRKGGTEPPLLGKGKPGSARPARPRHQVLKPKAQASPEAGKENPRVASKERTREENVALKEALDELERTKGELHELRKAQNDAKCQQWLQGASGRSTVLAFPGTSSKDEASVSSEGRLRDQLCEKDRTICELRSQIGAMRLKKEEHLKGEVEARVARRMKEVEGRNAVSLSRQVKEIESNSKSTVSSLTRSLKSFVAAKVEEGLKVSIAACEQRLGPKLEERSEQIRTLAARQGALSASVRLKLEDHEGDLGKMAQACSELRDRNQFMEEALKREREENAGLSLKLSAEHDQFRSRQKKLKEFQEEADRSRSELADVKAQASSRASEFLESNKILRQSLTEKDEALEAKQMLVCRLETELRDARSLDAIHKEEACGRVSQLTKEMEELTAKLADQERAYTECCAKNKSLAARIQALQEEVRVQKGKSLICMDEARLEIERQNEKAMEMETEISSLRASLASRSKSEAAMGGQRMKHEHDEVALRNAKLESEVDRLQTAWDAEKKSLRDAKKLVDLLKSQSDEAMKECKDIAEENLELKSQLNSVKEQSKKKVRQAATKLQECKKLLETLQEEKRTADRRDCRNRGDLQDSRGKVRKLEGALKSSNEKSKKLALDLEKVHKEHEELKSKFQDSRSEQEKENKSSLEQVVALQSELIQATRDVLSLKEESEKKDERMVSMAQDLKKRAVGVDTLSKEVEALKREKTEFRAKYSLLRSKLSKEHAAANDPGDRPSRSTPVTTATKDHEDFERVLGRLKRINANNKLRLGSTIRDVESKRGADGSLVALIYRTIKALDRKGADLPDCAVTWSSFRSAFGVDPEPEIEQPKTPEMDLDNELCTPQGQRSKLFVLR</sequence>
<organism evidence="3 4">
    <name type="scientific">Chloropicon primus</name>
    <dbReference type="NCBI Taxonomy" id="1764295"/>
    <lineage>
        <taxon>Eukaryota</taxon>
        <taxon>Viridiplantae</taxon>
        <taxon>Chlorophyta</taxon>
        <taxon>Chloropicophyceae</taxon>
        <taxon>Chloropicales</taxon>
        <taxon>Chloropicaceae</taxon>
        <taxon>Chloropicon</taxon>
    </lineage>
</organism>
<dbReference type="Proteomes" id="UP000316726">
    <property type="component" value="Chromosome 2"/>
</dbReference>
<evidence type="ECO:0000256" key="1">
    <source>
        <dbReference type="SAM" id="Coils"/>
    </source>
</evidence>
<feature type="region of interest" description="Disordered" evidence="2">
    <location>
        <begin position="737"/>
        <end position="764"/>
    </location>
</feature>
<reference evidence="3 4" key="1">
    <citation type="submission" date="2018-07" db="EMBL/GenBank/DDBJ databases">
        <title>The complete nuclear genome of the prasinophyte Chloropicon primus (CCMP1205).</title>
        <authorList>
            <person name="Pombert J.-F."/>
            <person name="Otis C."/>
            <person name="Turmel M."/>
            <person name="Lemieux C."/>
        </authorList>
    </citation>
    <scope>NUCLEOTIDE SEQUENCE [LARGE SCALE GENOMIC DNA]</scope>
    <source>
        <strain evidence="3 4">CCMP1205</strain>
    </source>
</reference>
<keyword evidence="4" id="KW-1185">Reference proteome</keyword>
<feature type="compositionally biased region" description="Basic and acidic residues" evidence="2">
    <location>
        <begin position="737"/>
        <end position="751"/>
    </location>
</feature>
<dbReference type="STRING" id="1764295.A0A5B8MEC6"/>
<dbReference type="OrthoDB" id="10689286at2759"/>
<feature type="region of interest" description="Disordered" evidence="2">
    <location>
        <begin position="835"/>
        <end position="855"/>
    </location>
</feature>
<protein>
    <submittedName>
        <fullName evidence="3">Uncharacterized protein</fullName>
    </submittedName>
</protein>
<name>A0A5B8MEC6_9CHLO</name>
<dbReference type="EMBL" id="CP031035">
    <property type="protein sequence ID" value="QDZ18956.1"/>
    <property type="molecule type" value="Genomic_DNA"/>
</dbReference>
<feature type="region of interest" description="Disordered" evidence="2">
    <location>
        <begin position="592"/>
        <end position="624"/>
    </location>
</feature>
<proteinExistence type="predicted"/>
<evidence type="ECO:0000313" key="3">
    <source>
        <dbReference type="EMBL" id="QDZ18956.1"/>
    </source>
</evidence>
<feature type="compositionally biased region" description="Basic and acidic residues" evidence="2">
    <location>
        <begin position="642"/>
        <end position="661"/>
    </location>
</feature>
<dbReference type="AlphaFoldDB" id="A0A5B8MEC6"/>
<evidence type="ECO:0000313" key="4">
    <source>
        <dbReference type="Proteomes" id="UP000316726"/>
    </source>
</evidence>
<gene>
    <name evidence="3" type="ORF">A3770_02p14740</name>
</gene>